<sequence>MVLSSGVKAVAMAIAMVLCAGSAAAQVQSEAAPGRTSPPPLEAYSATPAVEYMEVSPSGDLIARITVVGEIRAIAVTRMTTGEHLFAAAVGDAKVRDLRWIGEGHVLVVTSQTQGIPLLGVSRRELFFGQVLDLEKKKLVQVLDRTPDVLAVLIGPASIRSTEEGPTLFARGFNITTGQIDLHRISLTTGRGRSVESMDREIEDYVLDSDGKVIAMARYVERGGRWSLRLPKGHGFSESWAVDAPVDTPSLMGMGRTPRTIVVGADRPDLAAEDEDSETADVLFEVNVDTGEWSRLPFEHHPDFLVHHPRTRLLIGGGRTEEDGTHYEFIEPAAARRWGAIERAFKDKRPRLVSWNDRQNLIVVFNDNDESGLYQLVDFTRGAADILAEAYPDIPSDQVGEMRPIHYAAADGLDIPGYLTLPPGVEDPSGLPLVVLAHGGPASQDEAGFDWWAQALASRGYAVLQANFRGSTGYGLAFMEAGYGEWGRKMQTDLSDGVRWLAGEGIIDPERVCIVGASYGGYAAMAGLTLDAGVYRCGVAVAGVSDLRRMVNWEARQEGRKDSQTVRYWNRFMGAARLNDRALDALSPALLAETVDRPLLLIHGRDDTVVPIEQSRVMAEAMRRAGKPVEFIELRGEDHWLSRADTRQQMLRETVRFLEANNPVGPN</sequence>
<evidence type="ECO:0000256" key="1">
    <source>
        <dbReference type="ARBA" id="ARBA00022801"/>
    </source>
</evidence>
<name>A0ABQ5T3V3_9CAUL</name>
<comment type="caution">
    <text evidence="4">The sequence shown here is derived from an EMBL/GenBank/DDBJ whole genome shotgun (WGS) entry which is preliminary data.</text>
</comment>
<dbReference type="InterPro" id="IPR001375">
    <property type="entry name" value="Peptidase_S9_cat"/>
</dbReference>
<dbReference type="SUPFAM" id="SSF82171">
    <property type="entry name" value="DPP6 N-terminal domain-like"/>
    <property type="match status" value="1"/>
</dbReference>
<evidence type="ECO:0000313" key="4">
    <source>
        <dbReference type="EMBL" id="GLK47434.1"/>
    </source>
</evidence>
<keyword evidence="5" id="KW-1185">Reference proteome</keyword>
<evidence type="ECO:0000313" key="5">
    <source>
        <dbReference type="Proteomes" id="UP001143509"/>
    </source>
</evidence>
<reference evidence="4" key="2">
    <citation type="submission" date="2023-01" db="EMBL/GenBank/DDBJ databases">
        <authorList>
            <person name="Sun Q."/>
            <person name="Evtushenko L."/>
        </authorList>
    </citation>
    <scope>NUCLEOTIDE SEQUENCE</scope>
    <source>
        <strain evidence="4">VKM B-1499</strain>
    </source>
</reference>
<accession>A0ABQ5T3V3</accession>
<dbReference type="PANTHER" id="PTHR42776">
    <property type="entry name" value="SERINE PEPTIDASE S9 FAMILY MEMBER"/>
    <property type="match status" value="1"/>
</dbReference>
<dbReference type="SUPFAM" id="SSF53474">
    <property type="entry name" value="alpha/beta-Hydrolases"/>
    <property type="match status" value="1"/>
</dbReference>
<reference evidence="4" key="1">
    <citation type="journal article" date="2014" name="Int. J. Syst. Evol. Microbiol.">
        <title>Complete genome of a new Firmicutes species belonging to the dominant human colonic microbiota ('Ruminococcus bicirculans') reveals two chromosomes and a selective capacity to utilize plant glucans.</title>
        <authorList>
            <consortium name="NISC Comparative Sequencing Program"/>
            <person name="Wegmann U."/>
            <person name="Louis P."/>
            <person name="Goesmann A."/>
            <person name="Henrissat B."/>
            <person name="Duncan S.H."/>
            <person name="Flint H.J."/>
        </authorList>
    </citation>
    <scope>NUCLEOTIDE SEQUENCE</scope>
    <source>
        <strain evidence="4">VKM B-1499</strain>
    </source>
</reference>
<gene>
    <name evidence="4" type="ORF">GCM10017620_04070</name>
</gene>
<dbReference type="Pfam" id="PF00326">
    <property type="entry name" value="Peptidase_S9"/>
    <property type="match status" value="1"/>
</dbReference>
<dbReference type="Proteomes" id="UP001143509">
    <property type="component" value="Unassembled WGS sequence"/>
</dbReference>
<dbReference type="Gene3D" id="3.40.50.1820">
    <property type="entry name" value="alpha/beta hydrolase"/>
    <property type="match status" value="1"/>
</dbReference>
<feature type="domain" description="Peptidase S9 prolyl oligopeptidase catalytic" evidence="3">
    <location>
        <begin position="449"/>
        <end position="660"/>
    </location>
</feature>
<evidence type="ECO:0000256" key="2">
    <source>
        <dbReference type="SAM" id="SignalP"/>
    </source>
</evidence>
<feature type="chain" id="PRO_5047322179" evidence="2">
    <location>
        <begin position="26"/>
        <end position="667"/>
    </location>
</feature>
<feature type="signal peptide" evidence="2">
    <location>
        <begin position="1"/>
        <end position="25"/>
    </location>
</feature>
<keyword evidence="1" id="KW-0378">Hydrolase</keyword>
<organism evidence="4 5">
    <name type="scientific">Brevundimonas intermedia</name>
    <dbReference type="NCBI Taxonomy" id="74315"/>
    <lineage>
        <taxon>Bacteria</taxon>
        <taxon>Pseudomonadati</taxon>
        <taxon>Pseudomonadota</taxon>
        <taxon>Alphaproteobacteria</taxon>
        <taxon>Caulobacterales</taxon>
        <taxon>Caulobacteraceae</taxon>
        <taxon>Brevundimonas</taxon>
    </lineage>
</organism>
<keyword evidence="2" id="KW-0732">Signal</keyword>
<dbReference type="InterPro" id="IPR029058">
    <property type="entry name" value="AB_hydrolase_fold"/>
</dbReference>
<evidence type="ECO:0000259" key="3">
    <source>
        <dbReference type="Pfam" id="PF00326"/>
    </source>
</evidence>
<protein>
    <submittedName>
        <fullName evidence="4">Prolyl oligopeptidase</fullName>
    </submittedName>
</protein>
<dbReference type="PANTHER" id="PTHR42776:SF27">
    <property type="entry name" value="DIPEPTIDYL PEPTIDASE FAMILY MEMBER 6"/>
    <property type="match status" value="1"/>
</dbReference>
<dbReference type="EMBL" id="BSFD01000001">
    <property type="protein sequence ID" value="GLK47434.1"/>
    <property type="molecule type" value="Genomic_DNA"/>
</dbReference>
<proteinExistence type="predicted"/>